<dbReference type="AlphaFoldDB" id="A0A6P0ER94"/>
<keyword evidence="1" id="KW-0805">Transcription regulation</keyword>
<dbReference type="RefSeq" id="WP_163610056.1">
    <property type="nucleotide sequence ID" value="NZ_JAAGWB010000013.1"/>
</dbReference>
<dbReference type="SUPFAM" id="SSF46689">
    <property type="entry name" value="Homeodomain-like"/>
    <property type="match status" value="1"/>
</dbReference>
<dbReference type="PROSITE" id="PS50977">
    <property type="entry name" value="HTH_TETR_2"/>
    <property type="match status" value="1"/>
</dbReference>
<gene>
    <name evidence="7" type="ORF">G3R41_05480</name>
    <name evidence="6" type="ORF">GCU67_05480</name>
</gene>
<dbReference type="PRINTS" id="PR00455">
    <property type="entry name" value="HTHTETR"/>
</dbReference>
<comment type="caution">
    <text evidence="6">The sequence shown here is derived from an EMBL/GenBank/DDBJ whole genome shotgun (WGS) entry which is preliminary data.</text>
</comment>
<evidence type="ECO:0000256" key="2">
    <source>
        <dbReference type="ARBA" id="ARBA00023125"/>
    </source>
</evidence>
<dbReference type="Gene3D" id="1.10.357.10">
    <property type="entry name" value="Tetracycline Repressor, domain 2"/>
    <property type="match status" value="1"/>
</dbReference>
<evidence type="ECO:0000313" key="7">
    <source>
        <dbReference type="EMBL" id="NEN50394.1"/>
    </source>
</evidence>
<evidence type="ECO:0000256" key="4">
    <source>
        <dbReference type="PROSITE-ProRule" id="PRU00335"/>
    </source>
</evidence>
<dbReference type="InterPro" id="IPR001647">
    <property type="entry name" value="HTH_TetR"/>
</dbReference>
<dbReference type="GO" id="GO:0000976">
    <property type="term" value="F:transcription cis-regulatory region binding"/>
    <property type="evidence" value="ECO:0007669"/>
    <property type="project" value="TreeGrafter"/>
</dbReference>
<keyword evidence="8" id="KW-1185">Reference proteome</keyword>
<dbReference type="InterPro" id="IPR050109">
    <property type="entry name" value="HTH-type_TetR-like_transc_reg"/>
</dbReference>
<dbReference type="Proteomes" id="UP000471152">
    <property type="component" value="Unassembled WGS sequence"/>
</dbReference>
<feature type="DNA-binding region" description="H-T-H motif" evidence="4">
    <location>
        <begin position="29"/>
        <end position="48"/>
    </location>
</feature>
<name>A0A6P0ER94_9ACTN</name>
<dbReference type="EMBL" id="JAAGWH010000013">
    <property type="protein sequence ID" value="NEK93627.1"/>
    <property type="molecule type" value="Genomic_DNA"/>
</dbReference>
<feature type="domain" description="HTH tetR-type" evidence="5">
    <location>
        <begin position="6"/>
        <end position="66"/>
    </location>
</feature>
<sequence>MGRWEADAGGRLQYAAMSLYFERGYDAVTVAEIAERAGLTKRTFFRHYADKREVLFAGAPAFQAGVVAAVAAAPVDQAPVDTVIAALAETGGAQLAQYGEWARARRDLVESSADLRERALIKSADLAAAVAAALRERGVAPGQATLTAHAAVTAFTVGYDRWADGNGVGDLPTAVRETLADLRTALTPG</sequence>
<evidence type="ECO:0000256" key="1">
    <source>
        <dbReference type="ARBA" id="ARBA00023015"/>
    </source>
</evidence>
<dbReference type="PANTHER" id="PTHR30055">
    <property type="entry name" value="HTH-TYPE TRANSCRIPTIONAL REGULATOR RUTR"/>
    <property type="match status" value="1"/>
</dbReference>
<evidence type="ECO:0000259" key="5">
    <source>
        <dbReference type="PROSITE" id="PS50977"/>
    </source>
</evidence>
<reference evidence="6 8" key="1">
    <citation type="submission" date="2020-01" db="EMBL/GenBank/DDBJ databases">
        <title>the WGS Modestobacter muralis CPCC 204518.</title>
        <authorList>
            <person name="Jiang Z."/>
        </authorList>
    </citation>
    <scope>NUCLEOTIDE SEQUENCE [LARGE SCALE GENOMIC DNA]</scope>
    <source>
        <strain evidence="6 8">DSM 100205</strain>
    </source>
</reference>
<dbReference type="Proteomes" id="UP000468828">
    <property type="component" value="Unassembled WGS sequence"/>
</dbReference>
<accession>A0A6P0ER94</accession>
<dbReference type="Pfam" id="PF00440">
    <property type="entry name" value="TetR_N"/>
    <property type="match status" value="1"/>
</dbReference>
<evidence type="ECO:0000256" key="3">
    <source>
        <dbReference type="ARBA" id="ARBA00023163"/>
    </source>
</evidence>
<evidence type="ECO:0000313" key="6">
    <source>
        <dbReference type="EMBL" id="NEK93627.1"/>
    </source>
</evidence>
<protein>
    <submittedName>
        <fullName evidence="6">Helix-turn-helix transcriptional regulator</fullName>
    </submittedName>
</protein>
<proteinExistence type="predicted"/>
<dbReference type="InterPro" id="IPR009057">
    <property type="entry name" value="Homeodomain-like_sf"/>
</dbReference>
<evidence type="ECO:0000313" key="9">
    <source>
        <dbReference type="Proteomes" id="UP000471152"/>
    </source>
</evidence>
<evidence type="ECO:0000313" key="8">
    <source>
        <dbReference type="Proteomes" id="UP000468828"/>
    </source>
</evidence>
<dbReference type="PANTHER" id="PTHR30055:SF238">
    <property type="entry name" value="MYCOFACTOCIN BIOSYNTHESIS TRANSCRIPTIONAL REGULATOR MFTR-RELATED"/>
    <property type="match status" value="1"/>
</dbReference>
<organism evidence="6 8">
    <name type="scientific">Modestobacter muralis</name>
    <dbReference type="NCBI Taxonomy" id="1608614"/>
    <lineage>
        <taxon>Bacteria</taxon>
        <taxon>Bacillati</taxon>
        <taxon>Actinomycetota</taxon>
        <taxon>Actinomycetes</taxon>
        <taxon>Geodermatophilales</taxon>
        <taxon>Geodermatophilaceae</taxon>
        <taxon>Modestobacter</taxon>
    </lineage>
</organism>
<dbReference type="EMBL" id="JAAGWB010000013">
    <property type="protein sequence ID" value="NEN50394.1"/>
    <property type="molecule type" value="Genomic_DNA"/>
</dbReference>
<dbReference type="GO" id="GO:0003700">
    <property type="term" value="F:DNA-binding transcription factor activity"/>
    <property type="evidence" value="ECO:0007669"/>
    <property type="project" value="TreeGrafter"/>
</dbReference>
<keyword evidence="2 4" id="KW-0238">DNA-binding</keyword>
<keyword evidence="3" id="KW-0804">Transcription</keyword>
<reference evidence="7 9" key="2">
    <citation type="submission" date="2020-02" db="EMBL/GenBank/DDBJ databases">
        <title>The WGS of Modestobacter muralis DSM 100205.</title>
        <authorList>
            <person name="Jiang Z."/>
        </authorList>
    </citation>
    <scope>NUCLEOTIDE SEQUENCE [LARGE SCALE GENOMIC DNA]</scope>
    <source>
        <strain evidence="7 9">DSM 100205</strain>
    </source>
</reference>